<dbReference type="AlphaFoldDB" id="A0A8J7FNM9"/>
<dbReference type="Proteomes" id="UP000608754">
    <property type="component" value="Unassembled WGS sequence"/>
</dbReference>
<dbReference type="RefSeq" id="WP_194181931.1">
    <property type="nucleotide sequence ID" value="NZ_JADGIK010000002.1"/>
</dbReference>
<accession>A0A8J7FNM9</accession>
<evidence type="ECO:0000259" key="1">
    <source>
        <dbReference type="SMART" id="SM00901"/>
    </source>
</evidence>
<comment type="caution">
    <text evidence="2">The sequence shown here is derived from an EMBL/GenBank/DDBJ whole genome shotgun (WGS) entry which is preliminary data.</text>
</comment>
<protein>
    <submittedName>
        <fullName evidence="2">FRG domain-containing protein</fullName>
    </submittedName>
</protein>
<reference evidence="2" key="1">
    <citation type="submission" date="2020-10" db="EMBL/GenBank/DDBJ databases">
        <authorList>
            <person name="Lu T."/>
            <person name="Wang Q."/>
            <person name="Han X."/>
        </authorList>
    </citation>
    <scope>NUCLEOTIDE SEQUENCE</scope>
    <source>
        <strain evidence="2">WQ 117</strain>
    </source>
</reference>
<keyword evidence="3" id="KW-1185">Reference proteome</keyword>
<evidence type="ECO:0000313" key="3">
    <source>
        <dbReference type="Proteomes" id="UP000608754"/>
    </source>
</evidence>
<proteinExistence type="predicted"/>
<dbReference type="InterPro" id="IPR014966">
    <property type="entry name" value="FRG-dom"/>
</dbReference>
<dbReference type="Pfam" id="PF08867">
    <property type="entry name" value="FRG"/>
    <property type="match status" value="1"/>
</dbReference>
<evidence type="ECO:0000313" key="2">
    <source>
        <dbReference type="EMBL" id="MBF0596394.1"/>
    </source>
</evidence>
<sequence length="288" mass="33596">MYKDILEGIRINSIEGFINTIRDLGNSISDTPDNLWFRAENEAYGHSQLIPSFYRDFSRKQEDWFLELDQEACNNLNLIEGNLKSKFKTSSSTYHSMNNFLDNDWEMYFLMQHYGISTRLLDWTKSALIALYFCVEKEPQTDGTIWLLNPYELNRYSDLYEGIQAQTHQYIYTPQTAEKELQNVNNELTKYLNLDLDKKSPIAIMPTWFDARMKSQKSCFTIFGSHINGLLANKNCNKFLQKIVIEKYSMTIIKNELAWLGITNESIYPGLDGIGKDIMSETKRILCI</sequence>
<dbReference type="SMART" id="SM00901">
    <property type="entry name" value="FRG"/>
    <property type="match status" value="1"/>
</dbReference>
<dbReference type="EMBL" id="JADGIK010000002">
    <property type="protein sequence ID" value="MBF0596394.1"/>
    <property type="molecule type" value="Genomic_DNA"/>
</dbReference>
<gene>
    <name evidence="2" type="ORF">IM532_02765</name>
</gene>
<name>A0A8J7FNM9_9FLAO</name>
<organism evidence="2 3">
    <name type="scientific">Faecalibacter rhinopitheci</name>
    <dbReference type="NCBI Taxonomy" id="2779678"/>
    <lineage>
        <taxon>Bacteria</taxon>
        <taxon>Pseudomonadati</taxon>
        <taxon>Bacteroidota</taxon>
        <taxon>Flavobacteriia</taxon>
        <taxon>Flavobacteriales</taxon>
        <taxon>Weeksellaceae</taxon>
        <taxon>Faecalibacter</taxon>
    </lineage>
</organism>
<feature type="domain" description="FRG" evidence="1">
    <location>
        <begin position="31"/>
        <end position="146"/>
    </location>
</feature>